<dbReference type="InterPro" id="IPR013563">
    <property type="entry name" value="Oligopep_ABC_C"/>
</dbReference>
<dbReference type="PANTHER" id="PTHR43776:SF7">
    <property type="entry name" value="D,D-DIPEPTIDE TRANSPORT ATP-BINDING PROTEIN DDPF-RELATED"/>
    <property type="match status" value="1"/>
</dbReference>
<feature type="domain" description="ABC transporter" evidence="6">
    <location>
        <begin position="31"/>
        <end position="279"/>
    </location>
</feature>
<evidence type="ECO:0000256" key="5">
    <source>
        <dbReference type="SAM" id="MobiDB-lite"/>
    </source>
</evidence>
<gene>
    <name evidence="7" type="primary">oppF</name>
    <name evidence="8" type="ORF">HLRTI_002532</name>
    <name evidence="7" type="ORF">HTIA_1447</name>
</gene>
<dbReference type="Pfam" id="PF08352">
    <property type="entry name" value="oligo_HPY"/>
    <property type="match status" value="1"/>
</dbReference>
<evidence type="ECO:0000256" key="4">
    <source>
        <dbReference type="ARBA" id="ARBA00022840"/>
    </source>
</evidence>
<dbReference type="InterPro" id="IPR003593">
    <property type="entry name" value="AAA+_ATPase"/>
</dbReference>
<dbReference type="EMBL" id="HF571520">
    <property type="protein sequence ID" value="CCQ33574.1"/>
    <property type="molecule type" value="Genomic_DNA"/>
</dbReference>
<dbReference type="InterPro" id="IPR003439">
    <property type="entry name" value="ABC_transporter-like_ATP-bd"/>
</dbReference>
<proteinExistence type="inferred from homology"/>
<evidence type="ECO:0000256" key="3">
    <source>
        <dbReference type="ARBA" id="ARBA00022741"/>
    </source>
</evidence>
<keyword evidence="4 8" id="KW-0067">ATP-binding</keyword>
<dbReference type="PANTHER" id="PTHR43776">
    <property type="entry name" value="TRANSPORT ATP-BINDING PROTEIN"/>
    <property type="match status" value="1"/>
</dbReference>
<dbReference type="GO" id="GO:0005524">
    <property type="term" value="F:ATP binding"/>
    <property type="evidence" value="ECO:0007669"/>
    <property type="project" value="UniProtKB-KW"/>
</dbReference>
<dbReference type="GO" id="GO:0055085">
    <property type="term" value="P:transmembrane transport"/>
    <property type="evidence" value="ECO:0007669"/>
    <property type="project" value="UniProtKB-ARBA"/>
</dbReference>
<protein>
    <submittedName>
        <fullName evidence="7">ABC-type oligopeptide transporter, ATP-binding protein OppF (TC 3.A.1.5.1)</fullName>
    </submittedName>
    <submittedName>
        <fullName evidence="8">Oligopeptide ABC transporter ATP-binding domain containing protein</fullName>
    </submittedName>
</protein>
<dbReference type="AlphaFoldDB" id="F7PJB8"/>
<dbReference type="GO" id="GO:0015833">
    <property type="term" value="P:peptide transport"/>
    <property type="evidence" value="ECO:0007669"/>
    <property type="project" value="InterPro"/>
</dbReference>
<dbReference type="Proteomes" id="UP000003861">
    <property type="component" value="Unassembled WGS sequence"/>
</dbReference>
<reference evidence="7 10" key="3">
    <citation type="journal article" date="2014" name="Environ. Microbiol.">
        <title>Halorhabdus tiamatea: proteogenomics and glycosidase activity measurements identify the first cultivated euryarchaeon from a deep-sea anoxic brine lake as potential polysaccharide degrader.</title>
        <authorList>
            <person name="Werner J."/>
            <person name="Ferrer M."/>
            <person name="Michel G."/>
            <person name="Mann A.J."/>
            <person name="Huang S."/>
            <person name="Juarez S."/>
            <person name="Ciordia S."/>
            <person name="Albar J.P."/>
            <person name="Alcaide M."/>
            <person name="La Cono V."/>
            <person name="Yakimov M.M."/>
            <person name="Antunes A."/>
            <person name="Taborda M."/>
            <person name="Da Costa M.S."/>
            <person name="Amann R.I."/>
            <person name="Gloeckner F.O."/>
            <person name="Golyshina O.V."/>
            <person name="Golyshin P.N."/>
            <person name="Teeling H."/>
        </authorList>
    </citation>
    <scope>NUCLEOTIDE SEQUENCE [LARGE SCALE GENOMIC DNA]</scope>
    <source>
        <strain evidence="10">SARL4B</strain>
        <strain evidence="7">Type strain: SARL4B</strain>
    </source>
</reference>
<dbReference type="Pfam" id="PF00005">
    <property type="entry name" value="ABC_tran"/>
    <property type="match status" value="1"/>
</dbReference>
<evidence type="ECO:0000313" key="7">
    <source>
        <dbReference type="EMBL" id="CCQ33574.1"/>
    </source>
</evidence>
<dbReference type="SMART" id="SM00382">
    <property type="entry name" value="AAA"/>
    <property type="match status" value="1"/>
</dbReference>
<evidence type="ECO:0000256" key="1">
    <source>
        <dbReference type="ARBA" id="ARBA00005417"/>
    </source>
</evidence>
<dbReference type="InterPro" id="IPR027417">
    <property type="entry name" value="P-loop_NTPase"/>
</dbReference>
<evidence type="ECO:0000313" key="10">
    <source>
        <dbReference type="Proteomes" id="UP000015381"/>
    </source>
</evidence>
<dbReference type="Gene3D" id="3.40.50.300">
    <property type="entry name" value="P-loop containing nucleotide triphosphate hydrolases"/>
    <property type="match status" value="1"/>
</dbReference>
<feature type="region of interest" description="Disordered" evidence="5">
    <location>
        <begin position="422"/>
        <end position="453"/>
    </location>
</feature>
<reference evidence="8 9" key="1">
    <citation type="journal article" date="2011" name="J. Bacteriol.">
        <title>Genome sequence of Halorhabdus tiamatea, the first archaeon isolated from a deep-sea anoxic brine lake.</title>
        <authorList>
            <person name="Antunes A."/>
            <person name="Alam I."/>
            <person name="Bajic V.B."/>
            <person name="Stingl U."/>
        </authorList>
    </citation>
    <scope>NUCLEOTIDE SEQUENCE [LARGE SCALE GENOMIC DNA]</scope>
    <source>
        <strain evidence="8 9">SARL4B</strain>
    </source>
</reference>
<dbReference type="PATRIC" id="fig|1033806.12.peg.1434"/>
<dbReference type="KEGG" id="hti:HTIA_1447"/>
<feature type="compositionally biased region" description="Basic and acidic residues" evidence="5">
    <location>
        <begin position="422"/>
        <end position="434"/>
    </location>
</feature>
<dbReference type="STRING" id="1033806.HTIA_1447"/>
<dbReference type="Proteomes" id="UP000015381">
    <property type="component" value="Chromosome I"/>
</dbReference>
<dbReference type="InterPro" id="IPR050319">
    <property type="entry name" value="ABC_transp_ATP-bind"/>
</dbReference>
<reference evidence="8 9" key="2">
    <citation type="journal article" date="2013" name="PLoS ONE">
        <title>INDIGO - INtegrated Data Warehouse of MIcrobial GenOmes with Examples from the Red Sea Extremophiles.</title>
        <authorList>
            <person name="Alam I."/>
            <person name="Antunes A."/>
            <person name="Kamau A.A."/>
            <person name="Ba Alawi W."/>
            <person name="Kalkatawi M."/>
            <person name="Stingl U."/>
            <person name="Bajic V.B."/>
        </authorList>
    </citation>
    <scope>NUCLEOTIDE SEQUENCE [LARGE SCALE GENOMIC DNA]</scope>
    <source>
        <strain evidence="8 9">SARL4B</strain>
    </source>
</reference>
<evidence type="ECO:0000313" key="9">
    <source>
        <dbReference type="Proteomes" id="UP000003861"/>
    </source>
</evidence>
<keyword evidence="2" id="KW-0813">Transport</keyword>
<evidence type="ECO:0000259" key="6">
    <source>
        <dbReference type="PROSITE" id="PS50893"/>
    </source>
</evidence>
<dbReference type="NCBIfam" id="TIGR01727">
    <property type="entry name" value="oligo_HPY"/>
    <property type="match status" value="1"/>
</dbReference>
<feature type="region of interest" description="Disordered" evidence="5">
    <location>
        <begin position="1"/>
        <end position="23"/>
    </location>
</feature>
<evidence type="ECO:0000256" key="2">
    <source>
        <dbReference type="ARBA" id="ARBA00022448"/>
    </source>
</evidence>
<dbReference type="InterPro" id="IPR017871">
    <property type="entry name" value="ABC_transporter-like_CS"/>
</dbReference>
<keyword evidence="3" id="KW-0547">Nucleotide-binding</keyword>
<dbReference type="eggNOG" id="arCOG00184">
    <property type="taxonomic scope" value="Archaea"/>
</dbReference>
<comment type="similarity">
    <text evidence="1">Belongs to the ABC transporter superfamily.</text>
</comment>
<dbReference type="HOGENOM" id="CLU_000604_1_23_2"/>
<dbReference type="CDD" id="cd03257">
    <property type="entry name" value="ABC_NikE_OppD_transporters"/>
    <property type="match status" value="1"/>
</dbReference>
<evidence type="ECO:0000313" key="8">
    <source>
        <dbReference type="EMBL" id="ERJ05460.1"/>
    </source>
</evidence>
<keyword evidence="10" id="KW-1185">Reference proteome</keyword>
<sequence>MTASTPSGDATAVPSDDSMSASTADDRDTFLDILDLETHYTDGSLIGADPPVRAVDGVSLSIRRGETLGLVGESGCGKTTLGRTLVGLESATAGSVVVDGEDVTDLSGSDLRAWQRRVGVVFQDPQESLNDRLTVGEIVAEPLEAHDWGTPADREDRVFTLLEQVGLREEHFYRYPHQFSGGQRQRVAIARALALEPEFLILDEPVSALDVSVQARVINLLEELQAELGLTSLFVAHDLSLVRHIADRVAVMYLGNVLEVGSTDRVFADPANPYTRSLLSAIPGSSSPAPESLERVTLNGTPPNPRHPPAGCPFSTRCPAKITPADYPGLSADALGAIETFRDVLRERTRATSGLSDRLKRRLGRSSADRDLDVIATELFDDVDLPTSARAELDRAIATAGTDPAAALAVLEDAFGSVCDRESPAAHAVDDTGRRSRCLRHRPEYDDPRSDLS</sequence>
<accession>F7PJB8</accession>
<dbReference type="PROSITE" id="PS00211">
    <property type="entry name" value="ABC_TRANSPORTER_1"/>
    <property type="match status" value="1"/>
</dbReference>
<dbReference type="GO" id="GO:0016887">
    <property type="term" value="F:ATP hydrolysis activity"/>
    <property type="evidence" value="ECO:0007669"/>
    <property type="project" value="InterPro"/>
</dbReference>
<dbReference type="EMBL" id="AFNT02000032">
    <property type="protein sequence ID" value="ERJ05460.1"/>
    <property type="molecule type" value="Genomic_DNA"/>
</dbReference>
<dbReference type="FunFam" id="3.40.50.300:FF:000016">
    <property type="entry name" value="Oligopeptide ABC transporter ATP-binding component"/>
    <property type="match status" value="1"/>
</dbReference>
<organism evidence="8 9">
    <name type="scientific">Halorhabdus tiamatea SARL4B</name>
    <dbReference type="NCBI Taxonomy" id="1033806"/>
    <lineage>
        <taxon>Archaea</taxon>
        <taxon>Methanobacteriati</taxon>
        <taxon>Methanobacteriota</taxon>
        <taxon>Stenosarchaea group</taxon>
        <taxon>Halobacteria</taxon>
        <taxon>Halobacteriales</taxon>
        <taxon>Haloarculaceae</taxon>
        <taxon>Halorhabdus</taxon>
    </lineage>
</organism>
<feature type="compositionally biased region" description="Basic and acidic residues" evidence="5">
    <location>
        <begin position="441"/>
        <end position="453"/>
    </location>
</feature>
<name>F7PJB8_9EURY</name>
<dbReference type="SUPFAM" id="SSF52540">
    <property type="entry name" value="P-loop containing nucleoside triphosphate hydrolases"/>
    <property type="match status" value="1"/>
</dbReference>
<dbReference type="PROSITE" id="PS50893">
    <property type="entry name" value="ABC_TRANSPORTER_2"/>
    <property type="match status" value="1"/>
</dbReference>